<gene>
    <name evidence="7" type="ORF">FFV09_16575</name>
</gene>
<dbReference type="EMBL" id="CP041217">
    <property type="protein sequence ID" value="QDH22317.1"/>
    <property type="molecule type" value="Genomic_DNA"/>
</dbReference>
<feature type="domain" description="D-isomer specific 2-hydroxyacid dehydrogenase catalytic" evidence="5">
    <location>
        <begin position="12"/>
        <end position="307"/>
    </location>
</feature>
<dbReference type="Proteomes" id="UP000316968">
    <property type="component" value="Chromosome"/>
</dbReference>
<dbReference type="GO" id="GO:0051287">
    <property type="term" value="F:NAD binding"/>
    <property type="evidence" value="ECO:0007669"/>
    <property type="project" value="InterPro"/>
</dbReference>
<feature type="domain" description="D-isomer specific 2-hydroxyacid dehydrogenase NAD-binding" evidence="6">
    <location>
        <begin position="104"/>
        <end position="278"/>
    </location>
</feature>
<name>A0A4Y6V1H9_SACBS</name>
<dbReference type="Gene3D" id="3.40.50.720">
    <property type="entry name" value="NAD(P)-binding Rossmann-like Domain"/>
    <property type="match status" value="2"/>
</dbReference>
<dbReference type="GO" id="GO:0016616">
    <property type="term" value="F:oxidoreductase activity, acting on the CH-OH group of donors, NAD or NADP as acceptor"/>
    <property type="evidence" value="ECO:0007669"/>
    <property type="project" value="InterPro"/>
</dbReference>
<dbReference type="PANTHER" id="PTHR43333">
    <property type="entry name" value="2-HACID_DH_C DOMAIN-CONTAINING PROTEIN"/>
    <property type="match status" value="1"/>
</dbReference>
<dbReference type="OrthoDB" id="9805416at2"/>
<evidence type="ECO:0000259" key="5">
    <source>
        <dbReference type="Pfam" id="PF00389"/>
    </source>
</evidence>
<comment type="similarity">
    <text evidence="1 4">Belongs to the D-isomer specific 2-hydroxyacid dehydrogenase family.</text>
</comment>
<dbReference type="FunFam" id="3.40.50.720:FF:000363">
    <property type="entry name" value="D-isomer specific 2-hydroxyacid dehydrogenase"/>
    <property type="match status" value="1"/>
</dbReference>
<dbReference type="PANTHER" id="PTHR43333:SF1">
    <property type="entry name" value="D-ISOMER SPECIFIC 2-HYDROXYACID DEHYDROGENASE NAD-BINDING DOMAIN-CONTAINING PROTEIN"/>
    <property type="match status" value="1"/>
</dbReference>
<keyword evidence="2 4" id="KW-0560">Oxidoreductase</keyword>
<evidence type="ECO:0000313" key="8">
    <source>
        <dbReference type="Proteomes" id="UP000316968"/>
    </source>
</evidence>
<dbReference type="AlphaFoldDB" id="A0A4Y6V1H9"/>
<dbReference type="InterPro" id="IPR006140">
    <property type="entry name" value="D-isomer_DH_NAD-bd"/>
</dbReference>
<accession>A0A4Y6V1H9</accession>
<evidence type="ECO:0000256" key="2">
    <source>
        <dbReference type="ARBA" id="ARBA00023002"/>
    </source>
</evidence>
<evidence type="ECO:0000256" key="3">
    <source>
        <dbReference type="ARBA" id="ARBA00023027"/>
    </source>
</evidence>
<evidence type="ECO:0000256" key="1">
    <source>
        <dbReference type="ARBA" id="ARBA00005854"/>
    </source>
</evidence>
<keyword evidence="3" id="KW-0520">NAD</keyword>
<dbReference type="RefSeq" id="WP_141448861.1">
    <property type="nucleotide sequence ID" value="NZ_CP041217.1"/>
</dbReference>
<dbReference type="SUPFAM" id="SSF51735">
    <property type="entry name" value="NAD(P)-binding Rossmann-fold domains"/>
    <property type="match status" value="1"/>
</dbReference>
<evidence type="ECO:0000256" key="4">
    <source>
        <dbReference type="RuleBase" id="RU003719"/>
    </source>
</evidence>
<dbReference type="InterPro" id="IPR036291">
    <property type="entry name" value="NAD(P)-bd_dom_sf"/>
</dbReference>
<reference evidence="7 8" key="1">
    <citation type="submission" date="2019-06" db="EMBL/GenBank/DDBJ databases">
        <title>Saccharibacillus brassicae sp. nov., an endophytic bacterium isolated from Chinese cabbage seeds (Brassica pekinensis).</title>
        <authorList>
            <person name="Jiang L."/>
            <person name="Lee J."/>
            <person name="Kim S.W."/>
        </authorList>
    </citation>
    <scope>NUCLEOTIDE SEQUENCE [LARGE SCALE GENOMIC DNA]</scope>
    <source>
        <strain evidence="8">KCTC 43072 / ATSA2</strain>
    </source>
</reference>
<sequence length="316" mass="35506">MPIILTQYEFPEEQVRQIREIAPDYELKSVPIKEVTPEQIREADILVGWNRKMEQAALESDNLKWVQAWSAGVDYFPMDRFAEKNVQLTNAGGVHAIPISEHIFAVLLAMSRNLHGNIRSQARGKWEKSGSYGEISGLTMVIVGTGHIGRATARLAKAFGMRTVGVRHSGRPEEHIDEMYTTDGIREAFAQGDVIVNILPLTDETRHFFDRESFGYMKKGARFVNVGRGQSVDTEALIEALETGILSGAALDVFEQEPLPEDHPLWTREDVVITPHVAGNTDHYDARAADIFLDNLRAFVQGETLPRNLVDYSKKY</sequence>
<protein>
    <submittedName>
        <fullName evidence="7">D-2-hydroxyacid dehydrogenase</fullName>
    </submittedName>
</protein>
<keyword evidence="8" id="KW-1185">Reference proteome</keyword>
<dbReference type="InterPro" id="IPR006139">
    <property type="entry name" value="D-isomer_2_OHA_DH_cat_dom"/>
</dbReference>
<evidence type="ECO:0000259" key="6">
    <source>
        <dbReference type="Pfam" id="PF02826"/>
    </source>
</evidence>
<dbReference type="CDD" id="cd05300">
    <property type="entry name" value="2-Hacid_dh_1"/>
    <property type="match status" value="1"/>
</dbReference>
<dbReference type="SUPFAM" id="SSF52283">
    <property type="entry name" value="Formate/glycerate dehydrogenase catalytic domain-like"/>
    <property type="match status" value="1"/>
</dbReference>
<organism evidence="7 8">
    <name type="scientific">Saccharibacillus brassicae</name>
    <dbReference type="NCBI Taxonomy" id="2583377"/>
    <lineage>
        <taxon>Bacteria</taxon>
        <taxon>Bacillati</taxon>
        <taxon>Bacillota</taxon>
        <taxon>Bacilli</taxon>
        <taxon>Bacillales</taxon>
        <taxon>Paenibacillaceae</taxon>
        <taxon>Saccharibacillus</taxon>
    </lineage>
</organism>
<dbReference type="KEGG" id="saca:FFV09_16575"/>
<evidence type="ECO:0000313" key="7">
    <source>
        <dbReference type="EMBL" id="QDH22317.1"/>
    </source>
</evidence>
<dbReference type="Pfam" id="PF02826">
    <property type="entry name" value="2-Hacid_dh_C"/>
    <property type="match status" value="1"/>
</dbReference>
<proteinExistence type="inferred from homology"/>
<dbReference type="Pfam" id="PF00389">
    <property type="entry name" value="2-Hacid_dh"/>
    <property type="match status" value="1"/>
</dbReference>